<feature type="signal peptide" evidence="2">
    <location>
        <begin position="1"/>
        <end position="19"/>
    </location>
</feature>
<protein>
    <recommendedName>
        <fullName evidence="3">C-type lectin domain-containing protein</fullName>
    </recommendedName>
</protein>
<dbReference type="SUPFAM" id="SSF56436">
    <property type="entry name" value="C-type lectin-like"/>
    <property type="match status" value="1"/>
</dbReference>
<keyword evidence="1" id="KW-1015">Disulfide bond</keyword>
<evidence type="ECO:0000256" key="1">
    <source>
        <dbReference type="ARBA" id="ARBA00023157"/>
    </source>
</evidence>
<gene>
    <name evidence="4" type="ORF">XNOV1_A043534</name>
</gene>
<name>A0AAV1HJ99_XYRNO</name>
<accession>A0AAV1HJ99</accession>
<dbReference type="AlphaFoldDB" id="A0AAV1HJ99"/>
<evidence type="ECO:0000313" key="5">
    <source>
        <dbReference type="Proteomes" id="UP001178508"/>
    </source>
</evidence>
<dbReference type="Gene3D" id="3.10.100.10">
    <property type="entry name" value="Mannose-Binding Protein A, subunit A"/>
    <property type="match status" value="1"/>
</dbReference>
<dbReference type="Pfam" id="PF00059">
    <property type="entry name" value="Lectin_C"/>
    <property type="match status" value="1"/>
</dbReference>
<dbReference type="Proteomes" id="UP001178508">
    <property type="component" value="Chromosome 23"/>
</dbReference>
<dbReference type="EMBL" id="OY660886">
    <property type="protein sequence ID" value="CAJ1085705.1"/>
    <property type="molecule type" value="Genomic_DNA"/>
</dbReference>
<evidence type="ECO:0000313" key="4">
    <source>
        <dbReference type="EMBL" id="CAJ1085705.1"/>
    </source>
</evidence>
<organism evidence="4 5">
    <name type="scientific">Xyrichtys novacula</name>
    <name type="common">Pearly razorfish</name>
    <name type="synonym">Hemipteronotus novacula</name>
    <dbReference type="NCBI Taxonomy" id="13765"/>
    <lineage>
        <taxon>Eukaryota</taxon>
        <taxon>Metazoa</taxon>
        <taxon>Chordata</taxon>
        <taxon>Craniata</taxon>
        <taxon>Vertebrata</taxon>
        <taxon>Euteleostomi</taxon>
        <taxon>Actinopterygii</taxon>
        <taxon>Neopterygii</taxon>
        <taxon>Teleostei</taxon>
        <taxon>Neoteleostei</taxon>
        <taxon>Acanthomorphata</taxon>
        <taxon>Eupercaria</taxon>
        <taxon>Labriformes</taxon>
        <taxon>Labridae</taxon>
        <taxon>Xyrichtys</taxon>
    </lineage>
</organism>
<dbReference type="InterPro" id="IPR001304">
    <property type="entry name" value="C-type_lectin-like"/>
</dbReference>
<feature type="chain" id="PRO_5043807746" description="C-type lectin domain-containing protein" evidence="2">
    <location>
        <begin position="20"/>
        <end position="148"/>
    </location>
</feature>
<dbReference type="InterPro" id="IPR016187">
    <property type="entry name" value="CTDL_fold"/>
</dbReference>
<dbReference type="CDD" id="cd00037">
    <property type="entry name" value="CLECT"/>
    <property type="match status" value="1"/>
</dbReference>
<dbReference type="PROSITE" id="PS50041">
    <property type="entry name" value="C_TYPE_LECTIN_2"/>
    <property type="match status" value="1"/>
</dbReference>
<dbReference type="InterPro" id="IPR016186">
    <property type="entry name" value="C-type_lectin-like/link_sf"/>
</dbReference>
<dbReference type="SMART" id="SM00034">
    <property type="entry name" value="CLECT"/>
    <property type="match status" value="1"/>
</dbReference>
<evidence type="ECO:0000256" key="2">
    <source>
        <dbReference type="SAM" id="SignalP"/>
    </source>
</evidence>
<keyword evidence="2" id="KW-0732">Signal</keyword>
<dbReference type="InterPro" id="IPR018378">
    <property type="entry name" value="C-type_lectin_CS"/>
</dbReference>
<sequence>MKILAVSALACAIMALTAAVEWSWMGGPYITYVEKYMTWADAEKNCISLGGHLASMHGLYHRNVIKNLIFKKSRNPDSWLGGSDSEEEGAWRWTDGTAFDYDNWCPGEPNNGPGVGQNCLYYNAGRRCWDDNECEKQFPSVCMKAEES</sequence>
<keyword evidence="5" id="KW-1185">Reference proteome</keyword>
<proteinExistence type="predicted"/>
<dbReference type="PANTHER" id="PTHR22803">
    <property type="entry name" value="MANNOSE, PHOSPHOLIPASE, LECTIN RECEPTOR RELATED"/>
    <property type="match status" value="1"/>
</dbReference>
<feature type="domain" description="C-type lectin" evidence="3">
    <location>
        <begin position="24"/>
        <end position="143"/>
    </location>
</feature>
<dbReference type="InterPro" id="IPR050111">
    <property type="entry name" value="C-type_lectin/snaclec_domain"/>
</dbReference>
<dbReference type="PROSITE" id="PS00615">
    <property type="entry name" value="C_TYPE_LECTIN_1"/>
    <property type="match status" value="1"/>
</dbReference>
<evidence type="ECO:0000259" key="3">
    <source>
        <dbReference type="PROSITE" id="PS50041"/>
    </source>
</evidence>
<reference evidence="4" key="1">
    <citation type="submission" date="2023-08" db="EMBL/GenBank/DDBJ databases">
        <authorList>
            <person name="Alioto T."/>
            <person name="Alioto T."/>
            <person name="Gomez Garrido J."/>
        </authorList>
    </citation>
    <scope>NUCLEOTIDE SEQUENCE</scope>
</reference>